<dbReference type="Pfam" id="PF00622">
    <property type="entry name" value="SPRY"/>
    <property type="match status" value="1"/>
</dbReference>
<dbReference type="PANTHER" id="PTHR24099:SF15">
    <property type="entry name" value="E3 UBIQUITIN-PROTEIN LIGASE TRIM9"/>
    <property type="match status" value="1"/>
</dbReference>
<dbReference type="SUPFAM" id="SSF49265">
    <property type="entry name" value="Fibronectin type III"/>
    <property type="match status" value="1"/>
</dbReference>
<dbReference type="Pfam" id="PF00041">
    <property type="entry name" value="fn3"/>
    <property type="match status" value="1"/>
</dbReference>
<dbReference type="InterPro" id="IPR001841">
    <property type="entry name" value="Znf_RING"/>
</dbReference>
<name>A0ABD2X970_9HYME</name>
<dbReference type="InterPro" id="IPR050617">
    <property type="entry name" value="E3_ligase_FN3/SPRY"/>
</dbReference>
<evidence type="ECO:0000256" key="2">
    <source>
        <dbReference type="ARBA" id="ARBA00022771"/>
    </source>
</evidence>
<feature type="domain" description="B30.2/SPRY" evidence="9">
    <location>
        <begin position="572"/>
        <end position="756"/>
    </location>
</feature>
<dbReference type="CDD" id="cd12889">
    <property type="entry name" value="SPRY_PRY_TRIM67_9"/>
    <property type="match status" value="1"/>
</dbReference>
<evidence type="ECO:0000259" key="8">
    <source>
        <dbReference type="PROSITE" id="PS50119"/>
    </source>
</evidence>
<dbReference type="Gene3D" id="1.20.5.170">
    <property type="match status" value="1"/>
</dbReference>
<dbReference type="SMART" id="SM00184">
    <property type="entry name" value="RING"/>
    <property type="match status" value="1"/>
</dbReference>
<dbReference type="PROSITE" id="PS51262">
    <property type="entry name" value="COS"/>
    <property type="match status" value="1"/>
</dbReference>
<dbReference type="Pfam" id="PF22586">
    <property type="entry name" value="ANCHR-like_BBOX"/>
    <property type="match status" value="1"/>
</dbReference>
<evidence type="ECO:0000259" key="11">
    <source>
        <dbReference type="PROSITE" id="PS51262"/>
    </source>
</evidence>
<sequence>MEDELRCPSCKKLYVEPVLLPCWHSLCLACAVNLQAQPSSVGPAEGSASSTTSSSHESSSNGNGHVVGTDNHNGHNGHNGSLNCDSEADKVSILSETDSGVVCSTSSAASTGSSRPGSYVGTPGNGGGFPPSGGTLCLSCPVCQKTVFFDDGGANNLPKYKAMQRIVDKYLESKNVKLLCQMCEKEPREATVACEQCEVLYCEGCRESCHPMRGPLAAHHLGPAQGTWSTGPRHSSSRLDNGLHHGSGCAEHSGEQLSLYCALCKVAACGLCLRDRHTTHPHDVLPLTAACKAQKTELSQNLQQLSERARSTTEFIQRLKRMTDKVHEECISLEEDVEERINALITQLQSRKMRLVEAARQTREARVRLLREQVSRCASHLQTTTGLLTFCIEALKETDSAAFLQIGGMLAMRAAAAAGSWGGAEGVQEIARLPLLDLTLDDKPVRRAIDQLTFVQMKQSMMTDRTGFIFATTTDAAAMEGEEPYPTTAPGAPLLIAEECSAENNSVTVAWQAPHVPGQRGPAIEGYLLELDDGCGGEFREVYCGRETICTVDGLHFNSLYNARVRAFNSAGEGEYSELIGLQTAEVAWFSWALSAPGVPQEISMSEDCMSAACEGYEHRVVLSNVGFSRGIHYWEISIDRYHSDTDPAFGIARADVSRDQMLGKDDRGWSMYIDRQRSWFMHAGMHAQRTDGGIQQGATVGLLLDLEHTHTLRFFVNDQAQGGIAFRDLYGVFYPACSLNRGVTVTLHTALEVPRHLLIQTSNGIEHQIDDSYVVGDVLQS</sequence>
<dbReference type="Gene3D" id="2.60.120.920">
    <property type="match status" value="1"/>
</dbReference>
<dbReference type="InterPro" id="IPR013083">
    <property type="entry name" value="Znf_RING/FYVE/PHD"/>
</dbReference>
<dbReference type="InterPro" id="IPR036116">
    <property type="entry name" value="FN3_sf"/>
</dbReference>
<dbReference type="InterPro" id="IPR043136">
    <property type="entry name" value="B30.2/SPRY_sf"/>
</dbReference>
<evidence type="ECO:0000256" key="1">
    <source>
        <dbReference type="ARBA" id="ARBA00022723"/>
    </source>
</evidence>
<dbReference type="InterPro" id="IPR018957">
    <property type="entry name" value="Znf_C3HC4_RING-type"/>
</dbReference>
<dbReference type="SUPFAM" id="SSF49899">
    <property type="entry name" value="Concanavalin A-like lectins/glucanases"/>
    <property type="match status" value="1"/>
</dbReference>
<comment type="caution">
    <text evidence="12">The sequence shown here is derived from an EMBL/GenBank/DDBJ whole genome shotgun (WGS) entry which is preliminary data.</text>
</comment>
<evidence type="ECO:0000259" key="10">
    <source>
        <dbReference type="PROSITE" id="PS50853"/>
    </source>
</evidence>
<dbReference type="PROSITE" id="PS50119">
    <property type="entry name" value="ZF_BBOX"/>
    <property type="match status" value="2"/>
</dbReference>
<dbReference type="EMBL" id="JBJJXI010000045">
    <property type="protein sequence ID" value="KAL3401659.1"/>
    <property type="molecule type" value="Genomic_DNA"/>
</dbReference>
<feature type="compositionally biased region" description="Low complexity" evidence="7">
    <location>
        <begin position="44"/>
        <end position="80"/>
    </location>
</feature>
<dbReference type="InterPro" id="IPR013783">
    <property type="entry name" value="Ig-like_fold"/>
</dbReference>
<dbReference type="Gene3D" id="3.30.40.10">
    <property type="entry name" value="Zinc/RING finger domain, C3HC4 (zinc finger)"/>
    <property type="match status" value="1"/>
</dbReference>
<dbReference type="SMART" id="SM00336">
    <property type="entry name" value="BBOX"/>
    <property type="match status" value="2"/>
</dbReference>
<keyword evidence="3" id="KW-0862">Zinc</keyword>
<reference evidence="12 13" key="1">
    <citation type="journal article" date="2024" name="bioRxiv">
        <title>A reference genome for Trichogramma kaykai: A tiny desert-dwelling parasitoid wasp with competing sex-ratio distorters.</title>
        <authorList>
            <person name="Culotta J."/>
            <person name="Lindsey A.R."/>
        </authorList>
    </citation>
    <scope>NUCLEOTIDE SEQUENCE [LARGE SCALE GENOMIC DNA]</scope>
    <source>
        <strain evidence="12 13">KSX58</strain>
    </source>
</reference>
<evidence type="ECO:0000256" key="7">
    <source>
        <dbReference type="SAM" id="MobiDB-lite"/>
    </source>
</evidence>
<dbReference type="CDD" id="cd16576">
    <property type="entry name" value="RING-HC_TRIM9-like_C-I"/>
    <property type="match status" value="1"/>
</dbReference>
<dbReference type="InterPro" id="IPR000315">
    <property type="entry name" value="Znf_B-box"/>
</dbReference>
<feature type="region of interest" description="Disordered" evidence="7">
    <location>
        <begin position="40"/>
        <end position="81"/>
    </location>
</feature>
<keyword evidence="4 6" id="KW-0175">Coiled coil</keyword>
<dbReference type="SMART" id="SM00060">
    <property type="entry name" value="FN3"/>
    <property type="match status" value="1"/>
</dbReference>
<evidence type="ECO:0000256" key="5">
    <source>
        <dbReference type="PROSITE-ProRule" id="PRU00024"/>
    </source>
</evidence>
<proteinExistence type="predicted"/>
<dbReference type="GO" id="GO:0008270">
    <property type="term" value="F:zinc ion binding"/>
    <property type="evidence" value="ECO:0007669"/>
    <property type="project" value="UniProtKB-KW"/>
</dbReference>
<evidence type="ECO:0000256" key="3">
    <source>
        <dbReference type="ARBA" id="ARBA00022833"/>
    </source>
</evidence>
<evidence type="ECO:0000313" key="13">
    <source>
        <dbReference type="Proteomes" id="UP001627154"/>
    </source>
</evidence>
<feature type="domain" description="B box-type" evidence="8">
    <location>
        <begin position="249"/>
        <end position="287"/>
    </location>
</feature>
<dbReference type="GO" id="GO:0005634">
    <property type="term" value="C:nucleus"/>
    <property type="evidence" value="ECO:0007669"/>
    <property type="project" value="UniProtKB-ARBA"/>
</dbReference>
<dbReference type="PANTHER" id="PTHR24099">
    <property type="entry name" value="E3 UBIQUITIN-PROTEIN LIGASE TRIM36-RELATED"/>
    <property type="match status" value="1"/>
</dbReference>
<dbReference type="PROSITE" id="PS50853">
    <property type="entry name" value="FN3"/>
    <property type="match status" value="1"/>
</dbReference>
<dbReference type="InterPro" id="IPR013320">
    <property type="entry name" value="ConA-like_dom_sf"/>
</dbReference>
<keyword evidence="1" id="KW-0479">Metal-binding</keyword>
<dbReference type="SMART" id="SM00502">
    <property type="entry name" value="BBC"/>
    <property type="match status" value="1"/>
</dbReference>
<feature type="coiled-coil region" evidence="6">
    <location>
        <begin position="288"/>
        <end position="336"/>
    </location>
</feature>
<dbReference type="InterPro" id="IPR003649">
    <property type="entry name" value="Bbox_C"/>
</dbReference>
<dbReference type="Proteomes" id="UP001627154">
    <property type="component" value="Unassembled WGS sequence"/>
</dbReference>
<dbReference type="Pfam" id="PF00643">
    <property type="entry name" value="zf-B_box"/>
    <property type="match status" value="1"/>
</dbReference>
<dbReference type="InterPro" id="IPR017903">
    <property type="entry name" value="COS_domain"/>
</dbReference>
<dbReference type="PROSITE" id="PS50188">
    <property type="entry name" value="B302_SPRY"/>
    <property type="match status" value="1"/>
</dbReference>
<dbReference type="SUPFAM" id="SSF57845">
    <property type="entry name" value="B-box zinc-binding domain"/>
    <property type="match status" value="1"/>
</dbReference>
<feature type="domain" description="Fibronectin type-III" evidence="10">
    <location>
        <begin position="489"/>
        <end position="587"/>
    </location>
</feature>
<dbReference type="FunFam" id="2.60.40.10:FF:000178">
    <property type="entry name" value="E3 ubiquitin-protein ligase TRIM9 isoform X1"/>
    <property type="match status" value="1"/>
</dbReference>
<dbReference type="Gene3D" id="4.10.830.40">
    <property type="match status" value="1"/>
</dbReference>
<dbReference type="Gene3D" id="3.30.160.60">
    <property type="entry name" value="Classic Zinc Finger"/>
    <property type="match status" value="1"/>
</dbReference>
<dbReference type="Pfam" id="PF00097">
    <property type="entry name" value="zf-C3HC4"/>
    <property type="match status" value="1"/>
</dbReference>
<dbReference type="SMART" id="SM00449">
    <property type="entry name" value="SPRY"/>
    <property type="match status" value="1"/>
</dbReference>
<protein>
    <recommendedName>
        <fullName evidence="14">E3 ubiquitin-protein ligase TRIM9</fullName>
    </recommendedName>
</protein>
<evidence type="ECO:0000256" key="4">
    <source>
        <dbReference type="ARBA" id="ARBA00023054"/>
    </source>
</evidence>
<keyword evidence="13" id="KW-1185">Reference proteome</keyword>
<feature type="domain" description="COS" evidence="11">
    <location>
        <begin position="395"/>
        <end position="455"/>
    </location>
</feature>
<dbReference type="SUPFAM" id="SSF57850">
    <property type="entry name" value="RING/U-box"/>
    <property type="match status" value="1"/>
</dbReference>
<keyword evidence="2 5" id="KW-0863">Zinc-finger</keyword>
<dbReference type="CDD" id="cd00063">
    <property type="entry name" value="FN3"/>
    <property type="match status" value="1"/>
</dbReference>
<evidence type="ECO:0000259" key="9">
    <source>
        <dbReference type="PROSITE" id="PS50188"/>
    </source>
</evidence>
<accession>A0ABD2X970</accession>
<dbReference type="InterPro" id="IPR003961">
    <property type="entry name" value="FN3_dom"/>
</dbReference>
<feature type="domain" description="B box-type" evidence="8">
    <location>
        <begin position="175"/>
        <end position="224"/>
    </location>
</feature>
<evidence type="ECO:0000313" key="12">
    <source>
        <dbReference type="EMBL" id="KAL3401659.1"/>
    </source>
</evidence>
<dbReference type="AlphaFoldDB" id="A0ABD2X970"/>
<dbReference type="Gene3D" id="2.60.40.10">
    <property type="entry name" value="Immunoglobulins"/>
    <property type="match status" value="1"/>
</dbReference>
<dbReference type="InterPro" id="IPR001870">
    <property type="entry name" value="B30.2/SPRY"/>
</dbReference>
<dbReference type="InterPro" id="IPR003877">
    <property type="entry name" value="SPRY_dom"/>
</dbReference>
<gene>
    <name evidence="12" type="ORF">TKK_005454</name>
</gene>
<organism evidence="12 13">
    <name type="scientific">Trichogramma kaykai</name>
    <dbReference type="NCBI Taxonomy" id="54128"/>
    <lineage>
        <taxon>Eukaryota</taxon>
        <taxon>Metazoa</taxon>
        <taxon>Ecdysozoa</taxon>
        <taxon>Arthropoda</taxon>
        <taxon>Hexapoda</taxon>
        <taxon>Insecta</taxon>
        <taxon>Pterygota</taxon>
        <taxon>Neoptera</taxon>
        <taxon>Endopterygota</taxon>
        <taxon>Hymenoptera</taxon>
        <taxon>Apocrita</taxon>
        <taxon>Proctotrupomorpha</taxon>
        <taxon>Chalcidoidea</taxon>
        <taxon>Trichogrammatidae</taxon>
        <taxon>Trichogramma</taxon>
    </lineage>
</organism>
<evidence type="ECO:0000256" key="6">
    <source>
        <dbReference type="SAM" id="Coils"/>
    </source>
</evidence>
<evidence type="ECO:0008006" key="14">
    <source>
        <dbReference type="Google" id="ProtNLM"/>
    </source>
</evidence>